<feature type="compositionally biased region" description="Basic and acidic residues" evidence="8">
    <location>
        <begin position="44"/>
        <end position="64"/>
    </location>
</feature>
<feature type="domain" description="ABC transporter" evidence="10">
    <location>
        <begin position="2391"/>
        <end position="2629"/>
    </location>
</feature>
<dbReference type="PROSITE" id="PS50929">
    <property type="entry name" value="ABC_TM1F"/>
    <property type="match status" value="4"/>
</dbReference>
<keyword evidence="6 9" id="KW-1133">Transmembrane helix</keyword>
<dbReference type="Pfam" id="PF00005">
    <property type="entry name" value="ABC_tran"/>
    <property type="match status" value="4"/>
</dbReference>
<dbReference type="PROSITE" id="PS00211">
    <property type="entry name" value="ABC_TRANSPORTER_1"/>
    <property type="match status" value="4"/>
</dbReference>
<proteinExistence type="inferred from homology"/>
<feature type="transmembrane region" description="Helical" evidence="9">
    <location>
        <begin position="1517"/>
        <end position="1537"/>
    </location>
</feature>
<feature type="domain" description="ABC transporter" evidence="10">
    <location>
        <begin position="412"/>
        <end position="648"/>
    </location>
</feature>
<keyword evidence="13" id="KW-1185">Reference proteome</keyword>
<feature type="compositionally biased region" description="Acidic residues" evidence="8">
    <location>
        <begin position="1962"/>
        <end position="1975"/>
    </location>
</feature>
<dbReference type="Gene3D" id="3.40.50.300">
    <property type="entry name" value="P-loop containing nucleotide triphosphate hydrolases"/>
    <property type="match status" value="4"/>
</dbReference>
<evidence type="ECO:0000256" key="6">
    <source>
        <dbReference type="ARBA" id="ARBA00022989"/>
    </source>
</evidence>
<dbReference type="PROSITE" id="PS50893">
    <property type="entry name" value="ABC_TRANSPORTER_2"/>
    <property type="match status" value="4"/>
</dbReference>
<accession>A0ABN8MY91</accession>
<feature type="region of interest" description="Disordered" evidence="8">
    <location>
        <begin position="1962"/>
        <end position="1987"/>
    </location>
</feature>
<feature type="transmembrane region" description="Helical" evidence="9">
    <location>
        <begin position="2333"/>
        <end position="2351"/>
    </location>
</feature>
<comment type="similarity">
    <text evidence="2">Belongs to the ABC transporter superfamily. ABCB family. Multidrug resistance exporter (TC 3.A.1.201) subfamily.</text>
</comment>
<evidence type="ECO:0000313" key="13">
    <source>
        <dbReference type="Proteomes" id="UP001159405"/>
    </source>
</evidence>
<dbReference type="Pfam" id="PF00664">
    <property type="entry name" value="ABC_membrane"/>
    <property type="match status" value="4"/>
</dbReference>
<feature type="transmembrane region" description="Helical" evidence="9">
    <location>
        <begin position="1442"/>
        <end position="1465"/>
    </location>
</feature>
<evidence type="ECO:0000256" key="8">
    <source>
        <dbReference type="SAM" id="MobiDB-lite"/>
    </source>
</evidence>
<feature type="compositionally biased region" description="Basic and acidic residues" evidence="8">
    <location>
        <begin position="712"/>
        <end position="722"/>
    </location>
</feature>
<dbReference type="InterPro" id="IPR011527">
    <property type="entry name" value="ABC1_TM_dom"/>
</dbReference>
<feature type="transmembrane region" description="Helical" evidence="9">
    <location>
        <begin position="747"/>
        <end position="772"/>
    </location>
</feature>
<evidence type="ECO:0000256" key="1">
    <source>
        <dbReference type="ARBA" id="ARBA00004141"/>
    </source>
</evidence>
<feature type="transmembrane region" description="Helical" evidence="9">
    <location>
        <begin position="2187"/>
        <end position="2206"/>
    </location>
</feature>
<feature type="transmembrane region" description="Helical" evidence="9">
    <location>
        <begin position="82"/>
        <end position="106"/>
    </location>
</feature>
<dbReference type="InterPro" id="IPR036640">
    <property type="entry name" value="ABC1_TM_sf"/>
</dbReference>
<feature type="domain" description="ABC transmembrane type-1" evidence="11">
    <location>
        <begin position="751"/>
        <end position="1040"/>
    </location>
</feature>
<feature type="transmembrane region" description="Helical" evidence="9">
    <location>
        <begin position="2211"/>
        <end position="2228"/>
    </location>
</feature>
<dbReference type="SMART" id="SM00382">
    <property type="entry name" value="AAA"/>
    <property type="match status" value="4"/>
</dbReference>
<dbReference type="Proteomes" id="UP001159405">
    <property type="component" value="Unassembled WGS sequence"/>
</dbReference>
<dbReference type="CDD" id="cd18578">
    <property type="entry name" value="ABC_6TM_Pgp_ABCB1_D2_like"/>
    <property type="match status" value="2"/>
</dbReference>
<evidence type="ECO:0000256" key="7">
    <source>
        <dbReference type="ARBA" id="ARBA00023136"/>
    </source>
</evidence>
<keyword evidence="5" id="KW-0067">ATP-binding</keyword>
<dbReference type="InterPro" id="IPR039421">
    <property type="entry name" value="Type_1_exporter"/>
</dbReference>
<dbReference type="NCBIfam" id="NF010167">
    <property type="entry name" value="PRK13648.1"/>
    <property type="match status" value="4"/>
</dbReference>
<feature type="transmembrane region" description="Helical" evidence="9">
    <location>
        <begin position="1620"/>
        <end position="1643"/>
    </location>
</feature>
<feature type="compositionally biased region" description="Polar residues" evidence="8">
    <location>
        <begin position="1977"/>
        <end position="1987"/>
    </location>
</feature>
<feature type="transmembrane region" description="Helical" evidence="9">
    <location>
        <begin position="1017"/>
        <end position="1039"/>
    </location>
</feature>
<feature type="transmembrane region" description="Helical" evidence="9">
    <location>
        <begin position="208"/>
        <end position="228"/>
    </location>
</feature>
<feature type="transmembrane region" description="Helical" evidence="9">
    <location>
        <begin position="2303"/>
        <end position="2321"/>
    </location>
</feature>
<keyword evidence="7 9" id="KW-0472">Membrane</keyword>
<dbReference type="CDD" id="cd18577">
    <property type="entry name" value="ABC_6TM_Pgp_ABCB1_D1_like"/>
    <property type="match status" value="2"/>
</dbReference>
<evidence type="ECO:0000313" key="12">
    <source>
        <dbReference type="EMBL" id="CAH3035963.1"/>
    </source>
</evidence>
<feature type="transmembrane region" description="Helical" evidence="9">
    <location>
        <begin position="234"/>
        <end position="257"/>
    </location>
</feature>
<reference evidence="12 13" key="1">
    <citation type="submission" date="2022-05" db="EMBL/GenBank/DDBJ databases">
        <authorList>
            <consortium name="Genoscope - CEA"/>
            <person name="William W."/>
        </authorList>
    </citation>
    <scope>NUCLEOTIDE SEQUENCE [LARGE SCALE GENOMIC DNA]</scope>
</reference>
<feature type="transmembrane region" description="Helical" evidence="9">
    <location>
        <begin position="1543"/>
        <end position="1565"/>
    </location>
</feature>
<evidence type="ECO:0000256" key="5">
    <source>
        <dbReference type="ARBA" id="ARBA00022840"/>
    </source>
</evidence>
<dbReference type="NCBIfam" id="NF007739">
    <property type="entry name" value="PRK10419.1"/>
    <property type="match status" value="4"/>
</dbReference>
<feature type="transmembrane region" description="Helical" evidence="9">
    <location>
        <begin position="311"/>
        <end position="334"/>
    </location>
</feature>
<evidence type="ECO:0000256" key="2">
    <source>
        <dbReference type="ARBA" id="ARBA00007577"/>
    </source>
</evidence>
<dbReference type="InterPro" id="IPR003439">
    <property type="entry name" value="ABC_transporter-like_ATP-bd"/>
</dbReference>
<dbReference type="PANTHER" id="PTHR43394">
    <property type="entry name" value="ATP-DEPENDENT PERMEASE MDL1, MITOCHONDRIAL"/>
    <property type="match status" value="1"/>
</dbReference>
<name>A0ABN8MY91_9CNID</name>
<feature type="transmembrane region" description="Helical" evidence="9">
    <location>
        <begin position="2063"/>
        <end position="2087"/>
    </location>
</feature>
<feature type="region of interest" description="Disordered" evidence="8">
    <location>
        <begin position="34"/>
        <end position="64"/>
    </location>
</feature>
<feature type="domain" description="ABC transmembrane type-1" evidence="11">
    <location>
        <begin position="87"/>
        <end position="375"/>
    </location>
</feature>
<dbReference type="PANTHER" id="PTHR43394:SF27">
    <property type="entry name" value="ATP-DEPENDENT TRANSLOCASE ABCB1-LIKE"/>
    <property type="match status" value="1"/>
</dbReference>
<keyword evidence="3 9" id="KW-0812">Transmembrane</keyword>
<gene>
    <name evidence="12" type="ORF">PLOB_00031273</name>
</gene>
<protein>
    <submittedName>
        <fullName evidence="12">Uncharacterized protein</fullName>
    </submittedName>
</protein>
<dbReference type="InterPro" id="IPR017871">
    <property type="entry name" value="ABC_transporter-like_CS"/>
</dbReference>
<feature type="transmembrane region" description="Helical" evidence="9">
    <location>
        <begin position="1386"/>
        <end position="1410"/>
    </location>
</feature>
<organism evidence="12 13">
    <name type="scientific">Porites lobata</name>
    <dbReference type="NCBI Taxonomy" id="104759"/>
    <lineage>
        <taxon>Eukaryota</taxon>
        <taxon>Metazoa</taxon>
        <taxon>Cnidaria</taxon>
        <taxon>Anthozoa</taxon>
        <taxon>Hexacorallia</taxon>
        <taxon>Scleractinia</taxon>
        <taxon>Fungiina</taxon>
        <taxon>Poritidae</taxon>
        <taxon>Porites</taxon>
    </lineage>
</organism>
<feature type="domain" description="ABC transmembrane type-1" evidence="11">
    <location>
        <begin position="2067"/>
        <end position="2356"/>
    </location>
</feature>
<dbReference type="Gene3D" id="1.20.1560.10">
    <property type="entry name" value="ABC transporter type 1, transmembrane domain"/>
    <property type="match status" value="2"/>
</dbReference>
<feature type="region of interest" description="Disordered" evidence="8">
    <location>
        <begin position="689"/>
        <end position="722"/>
    </location>
</feature>
<evidence type="ECO:0000256" key="4">
    <source>
        <dbReference type="ARBA" id="ARBA00022741"/>
    </source>
</evidence>
<feature type="transmembrane region" description="Helical" evidence="9">
    <location>
        <begin position="135"/>
        <end position="156"/>
    </location>
</feature>
<feature type="transmembrane region" description="Helical" evidence="9">
    <location>
        <begin position="2108"/>
        <end position="2132"/>
    </location>
</feature>
<dbReference type="EMBL" id="CALNXK010000004">
    <property type="protein sequence ID" value="CAH3035963.1"/>
    <property type="molecule type" value="Genomic_DNA"/>
</dbReference>
<evidence type="ECO:0000256" key="3">
    <source>
        <dbReference type="ARBA" id="ARBA00022692"/>
    </source>
</evidence>
<sequence>MDEPAVAEPLLAAEDGKINPSDFEVKICPDECETNGEISANDTDDAKDGADDSNDKKKEEAEEKPPIVSFGQLFRFSDKLDVVLITLGTLAAVAHGAAIPVQFLIFGDLIQSFIEFEQAPTGNATQTEMTKFALYYVYLAAGNLVVAYGQMAFWSLTATRQVKKMRLALFSSILKQDVGWFDTSEPGELNNRFTEDLNQVFDGIGHKIGMFVHAISIVLAGFVLAFVYGWKLTLVLISVTPLLVVAGGILGKVMAAFTTKGLDAYAKAGSVAVEVLSSIRTVAAFGGENKEIKRYSSCLGEARDFGVKMGVFMGLGIGFLQIIIYGSYALAFWYGAKLIINQEMNGGDVLIVFFSVVIGAMQLGQAGPNFQAIVTARGAAYKVFLIIDRVPPFDSSSTEGTVIEHESFKGDITFNNIEFSYPSRPDVKILNGLNLTVDSGQTVALVGESGCGKSTVVKLVQRFYDPSSGEVSVDGHDIPSLNLKWLRQHIGVVSQEPVLFDTTIAENIRYGKEDVTREEMEKATKMANAHDFIRSLPKGYDTLVGEGGTQLSGGQKQRIAIARALVKDPRILLLDEATSALDSESESIVQAALDRARQGRTTIVIAHRLSTVQNADLIAVIQEGTIVEKGTHDELMNINGLYRQLVTLQIFKQEEEGEDEGDDDEINEQANYSEGKGVRTSANYFRSVSRMSSDSEREGPVPGKLRAGSMLDKAEDKKDKGGEEKILEEEVEPAPFMRILKLNTPEWPFIFFGSFAAIINGLLPLAFALLLSELLTVFTSRDAQKIKKESEFWSLMYVAVGVTSFFTYFIQTVMFAKSGELLTLRLRKMAFQAILRQDMSYFDDPLHSTGALTTALSTHASDVKGATGSRVSSIVASLSTVIASTVFALFYGWKLALVVLSCVPFLAVANAVKTKVMVQGSMSGKGEDKNIQSGKIAVETIANIRTVVSLVKEKTFFDKYAQALSAPYKKALRNAQLEGISFGISEAFMFLANAVAFKYGGYLVAEKEMTFNEMMKVVLAILVGGLVLGQISAFAPDYVKAKVAAARLFKIFDRRSFIDSSSEDGLKPSSITGTVQLRGVRFRYPTRQDVKVLRGLSLSVQKGQKLALVGSSGCGKSTVISLLERFYDALEGEVAIDGNDVRSLNIQWLRSHIGIVSQEPVLFGCSIADNIAYGDNWREVGRDEIIKAAEAANIHSFINSLPKGYDTLVGDKGTLISGGQKQRIAIARALVRNPEILLLDEATSALDTESEKVVQQALDAASEGRTAIIIAHRLSTVQNADVIAVIHHGRVMEQGTHQELLGRKGIYHGLVTSQMQNDKRESKLLKQNNKEEKEILPFVTQYQPSPTLFGLFCSVEVNDKKKKEADEKPPIVSFGQLFRFSDKLDVVLLTLATLAAVAHGAAIPLQFLIFGDLIDSFIEFVQAQTGNATQTYDLNGEMTKFALYYVYLAAGNFVVAYGQMALWSLTATRQVKKMRLALFSSILKQDIGWFDTSEPGELNNRFTEDLNQVFDGIGYKIGMFVHAISTVLAGFALAFWYQWKLTLVLISVTPLLVVAGGILGKVMAVSTTKGLDAYAKAGSIAVEVLSSIRTVAAFGGEKKEIKRYSSCLGEARNFGVKMGVFMGLGMGILHLIIYSSYALAFWYGAKLIIKHEMKGGDVLIVFFSVAVGAMQLGQAGPYFQAIVTARGAAYKVFLIIDRVPPFDSSSTEGTVIEHESFKGNITFNNIEFSYPSRPDVKILNGLNLTVDSGQTVALVGESGCGKSTVVKLVQRFYDPSSGEVSIDGHDIPSLNLKWLREHIGVVSQEPVLFDTTIAENIRYGKEDVTQEEIEKATKMANAHDFIRNLPKGYDTLVGEGGTQLSGGQKQRIAIARALVKDPRILLLDEATSALDSESESIVQAALDRARQGRTTIVIAHRLSTVQNADLIAVIQEGTIVEIGRHDELMNIDGLYRQLVTLQHEVEGEDENDDDDDEINEQTNYSEGKGARTSSGSFILSSAPADYFRSASRMSNDSGHEVPVPGKLRAGSMLRKAEKDKGGEEKILEEEVEPAPVMRILKLNTPEWPYIFFGSFAAIINGLLPLAFALLLSELLTVFTSQDAQKIKKESDFWCLMFVAVAGTSFLAYLIQTVMFAKSGELLTLRLRKMAFQAILRQDMSYFDDPVHSTGALTTALSTHASDVKGATGSRVSSIVASFSTIIACTVYAFFYGWKLSLVVLACVPFLAFANAVKTKVMFQGSMSGKGEDMTIQSGKVAVETIANIRTVVSLVKEKTFFDKYARALSAPYKKALRNAQLEGISFGISEAFLFLANAVAFKYGGYLVAEKEMTFNEMMKVVLAILVGALVLGQISAFAPDYVKAKVAAARLFKIFDRESLIDSSSEDGLKPSSITGTVQLRGVRFRYPTRQDVKVLRGLSLSVQKGQKLALVGSSGCGKSTVISLLERFYDALEGEVAIDGNDVRSLNIQWLRSHIGIVSQEPVLFGCSIADNIAYGDNSREVGRDEIIKAAEAANIHSFINSLPKGYDTLVGDKGTLISGGQKQRIAIARALVRNPQILLLDEATSALDTESEKVVQQALDAASEGRTAIIIAHRLSTVQNADVIAVIHHGRVMEQGTHQELLGRKGIYHGLVTSQMQTVNN</sequence>
<feature type="transmembrane region" description="Helical" evidence="9">
    <location>
        <begin position="346"/>
        <end position="364"/>
    </location>
</feature>
<feature type="domain" description="ABC transporter" evidence="10">
    <location>
        <begin position="1075"/>
        <end position="1313"/>
    </location>
</feature>
<feature type="transmembrane region" description="Helical" evidence="9">
    <location>
        <begin position="895"/>
        <end position="912"/>
    </location>
</feature>
<comment type="subcellular location">
    <subcellularLocation>
        <location evidence="1">Membrane</location>
        <topology evidence="1">Multi-pass membrane protein</topology>
    </subcellularLocation>
</comment>
<feature type="transmembrane region" description="Helical" evidence="9">
    <location>
        <begin position="792"/>
        <end position="816"/>
    </location>
</feature>
<dbReference type="SUPFAM" id="SSF52540">
    <property type="entry name" value="P-loop containing nucleoside triphosphate hydrolases"/>
    <property type="match status" value="4"/>
</dbReference>
<dbReference type="InterPro" id="IPR003593">
    <property type="entry name" value="AAA+_ATPase"/>
</dbReference>
<feature type="transmembrane region" description="Helical" evidence="9">
    <location>
        <begin position="979"/>
        <end position="997"/>
    </location>
</feature>
<evidence type="ECO:0000256" key="9">
    <source>
        <dbReference type="SAM" id="Phobius"/>
    </source>
</evidence>
<evidence type="ECO:0000259" key="11">
    <source>
        <dbReference type="PROSITE" id="PS50929"/>
    </source>
</evidence>
<dbReference type="SUPFAM" id="SSF90123">
    <property type="entry name" value="ABC transporter transmembrane region"/>
    <property type="match status" value="4"/>
</dbReference>
<feature type="domain" description="ABC transporter" evidence="10">
    <location>
        <begin position="1721"/>
        <end position="1957"/>
    </location>
</feature>
<dbReference type="InterPro" id="IPR027417">
    <property type="entry name" value="P-loop_NTPase"/>
</dbReference>
<dbReference type="CDD" id="cd03249">
    <property type="entry name" value="ABC_MTABC3_MDL1_MDL2"/>
    <property type="match status" value="4"/>
</dbReference>
<feature type="domain" description="ABC transmembrane type-1" evidence="11">
    <location>
        <begin position="1391"/>
        <end position="1684"/>
    </location>
</feature>
<evidence type="ECO:0000259" key="10">
    <source>
        <dbReference type="PROSITE" id="PS50893"/>
    </source>
</evidence>
<comment type="caution">
    <text evidence="12">The sequence shown here is derived from an EMBL/GenBank/DDBJ whole genome shotgun (WGS) entry which is preliminary data.</text>
</comment>
<keyword evidence="4" id="KW-0547">Nucleotide-binding</keyword>